<accession>A0ABQ3VF19</accession>
<dbReference type="RefSeq" id="WP_201361612.1">
    <property type="nucleotide sequence ID" value="NZ_BNJJ01000004.1"/>
</dbReference>
<keyword evidence="3" id="KW-1185">Reference proteome</keyword>
<feature type="transmembrane region" description="Helical" evidence="1">
    <location>
        <begin position="95"/>
        <end position="118"/>
    </location>
</feature>
<keyword evidence="1" id="KW-0812">Transmembrane</keyword>
<evidence type="ECO:0000313" key="3">
    <source>
        <dbReference type="Proteomes" id="UP000635565"/>
    </source>
</evidence>
<sequence length="150" mass="16208">MSQYVKELAGILVASVLVVDGLLHAYWATGQLWPARNKLSLAQAVLNINKTRSFRPAVLVPLACLLFCGALIVLARVHHLGMFGLLIPDLLLQSGILVVAVGFLLRGLAGIVWVLRLAVSRSELFYKLNLIVYTPVCLVLFVAAVAAASF</sequence>
<gene>
    <name evidence="2" type="ORF">KSZ_19940</name>
</gene>
<comment type="caution">
    <text evidence="2">The sequence shown here is derived from an EMBL/GenBank/DDBJ whole genome shotgun (WGS) entry which is preliminary data.</text>
</comment>
<feature type="transmembrane region" description="Helical" evidence="1">
    <location>
        <begin position="12"/>
        <end position="33"/>
    </location>
</feature>
<evidence type="ECO:0000256" key="1">
    <source>
        <dbReference type="SAM" id="Phobius"/>
    </source>
</evidence>
<dbReference type="EMBL" id="BNJJ01000004">
    <property type="protein sequence ID" value="GHO83988.1"/>
    <property type="molecule type" value="Genomic_DNA"/>
</dbReference>
<feature type="transmembrane region" description="Helical" evidence="1">
    <location>
        <begin position="130"/>
        <end position="149"/>
    </location>
</feature>
<dbReference type="Proteomes" id="UP000635565">
    <property type="component" value="Unassembled WGS sequence"/>
</dbReference>
<name>A0ABQ3VF19_9CHLR</name>
<dbReference type="Pfam" id="PF13160">
    <property type="entry name" value="DUF3995"/>
    <property type="match status" value="1"/>
</dbReference>
<evidence type="ECO:0008006" key="4">
    <source>
        <dbReference type="Google" id="ProtNLM"/>
    </source>
</evidence>
<keyword evidence="1" id="KW-0472">Membrane</keyword>
<organism evidence="2 3">
    <name type="scientific">Dictyobacter formicarum</name>
    <dbReference type="NCBI Taxonomy" id="2778368"/>
    <lineage>
        <taxon>Bacteria</taxon>
        <taxon>Bacillati</taxon>
        <taxon>Chloroflexota</taxon>
        <taxon>Ktedonobacteria</taxon>
        <taxon>Ktedonobacterales</taxon>
        <taxon>Dictyobacteraceae</taxon>
        <taxon>Dictyobacter</taxon>
    </lineage>
</organism>
<proteinExistence type="predicted"/>
<feature type="transmembrane region" description="Helical" evidence="1">
    <location>
        <begin position="54"/>
        <end position="75"/>
    </location>
</feature>
<protein>
    <recommendedName>
        <fullName evidence="4">DUF3995 domain-containing protein</fullName>
    </recommendedName>
</protein>
<reference evidence="2 3" key="1">
    <citation type="journal article" date="2021" name="Int. J. Syst. Evol. Microbiol.">
        <title>Reticulibacter mediterranei gen. nov., sp. nov., within the new family Reticulibacteraceae fam. nov., and Ktedonospora formicarum gen. nov., sp. nov., Ktedonobacter robiniae sp. nov., Dictyobacter formicarum sp. nov. and Dictyobacter arantiisoli sp. nov., belonging to the class Ktedonobacteria.</title>
        <authorList>
            <person name="Yabe S."/>
            <person name="Zheng Y."/>
            <person name="Wang C.M."/>
            <person name="Sakai Y."/>
            <person name="Abe K."/>
            <person name="Yokota A."/>
            <person name="Donadio S."/>
            <person name="Cavaletti L."/>
            <person name="Monciardini P."/>
        </authorList>
    </citation>
    <scope>NUCLEOTIDE SEQUENCE [LARGE SCALE GENOMIC DNA]</scope>
    <source>
        <strain evidence="2 3">SOSP1-9</strain>
    </source>
</reference>
<keyword evidence="1" id="KW-1133">Transmembrane helix</keyword>
<dbReference type="InterPro" id="IPR025058">
    <property type="entry name" value="DUF3995"/>
</dbReference>
<evidence type="ECO:0000313" key="2">
    <source>
        <dbReference type="EMBL" id="GHO83988.1"/>
    </source>
</evidence>